<sequence length="434" mass="47297">MDVSYNPHAERARRKIRSATNLNHLTLAPLTSRLPINDDELFDNNDDPSLLHPSTSYLQGKSAPATPRLLASSARSPRARSRAQSYASSGPGLGLGLEGLMTKSTSSPHIANGQSGRRRRAVSGTATPRRRQQQLHHHNHHQQEDDAATNGDWLLRTGAFMAIEAREFKGQSWLASRQSSTSLAGLRSAEEEAFEQDLHREREMTSRRASRRGSAADDDVSVLGSRMPSRIQSRSQSIAASRSRIMTPSIPASMTLALDRGAPASSSVAAAAAAAAADEGFLFHNSAFVEPDFVDLDEKLENLERDTLLDDEADVRKLMRRTSQGRGRGSWLANMIGWSLFSVEEHEGEFGDDDDDNDDSEDESLDGDGAHAGGGGGYDDDFEDGRSRDGRSGWLKRHCEGPLDPDELVPPPETNQGGWSDAAWLLSVATKVIF</sequence>
<evidence type="ECO:0000256" key="1">
    <source>
        <dbReference type="SAM" id="MobiDB-lite"/>
    </source>
</evidence>
<feature type="compositionally biased region" description="Polar residues" evidence="1">
    <location>
        <begin position="102"/>
        <end position="115"/>
    </location>
</feature>
<proteinExistence type="predicted"/>
<dbReference type="InterPro" id="IPR025040">
    <property type="entry name" value="DUF3984"/>
</dbReference>
<comment type="caution">
    <text evidence="2">The sequence shown here is derived from an EMBL/GenBank/DDBJ whole genome shotgun (WGS) entry which is preliminary data.</text>
</comment>
<dbReference type="EMBL" id="LGSR01000020">
    <property type="protein sequence ID" value="KOS19423.1"/>
    <property type="molecule type" value="Genomic_DNA"/>
</dbReference>
<feature type="compositionally biased region" description="Low complexity" evidence="1">
    <location>
        <begin position="225"/>
        <end position="242"/>
    </location>
</feature>
<evidence type="ECO:0000313" key="3">
    <source>
        <dbReference type="Proteomes" id="UP000053831"/>
    </source>
</evidence>
<feature type="region of interest" description="Disordered" evidence="1">
    <location>
        <begin position="193"/>
        <end position="242"/>
    </location>
</feature>
<gene>
    <name evidence="2" type="ORF">ESCO_001013</name>
</gene>
<feature type="region of interest" description="Disordered" evidence="1">
    <location>
        <begin position="347"/>
        <end position="420"/>
    </location>
</feature>
<feature type="compositionally biased region" description="Acidic residues" evidence="1">
    <location>
        <begin position="350"/>
        <end position="366"/>
    </location>
</feature>
<organism evidence="2 3">
    <name type="scientific">Escovopsis weberi</name>
    <dbReference type="NCBI Taxonomy" id="150374"/>
    <lineage>
        <taxon>Eukaryota</taxon>
        <taxon>Fungi</taxon>
        <taxon>Dikarya</taxon>
        <taxon>Ascomycota</taxon>
        <taxon>Pezizomycotina</taxon>
        <taxon>Sordariomycetes</taxon>
        <taxon>Hypocreomycetidae</taxon>
        <taxon>Hypocreales</taxon>
        <taxon>Hypocreaceae</taxon>
        <taxon>Escovopsis</taxon>
    </lineage>
</organism>
<dbReference type="Proteomes" id="UP000053831">
    <property type="component" value="Unassembled WGS sequence"/>
</dbReference>
<feature type="compositionally biased region" description="Low complexity" evidence="1">
    <location>
        <begin position="67"/>
        <end position="90"/>
    </location>
</feature>
<dbReference type="Pfam" id="PF13136">
    <property type="entry name" value="DUF3984"/>
    <property type="match status" value="1"/>
</dbReference>
<name>A0A0M9VU24_ESCWE</name>
<feature type="compositionally biased region" description="Basic and acidic residues" evidence="1">
    <location>
        <begin position="384"/>
        <end position="401"/>
    </location>
</feature>
<dbReference type="STRING" id="150374.A0A0M9VU24"/>
<evidence type="ECO:0000313" key="2">
    <source>
        <dbReference type="EMBL" id="KOS19423.1"/>
    </source>
</evidence>
<feature type="compositionally biased region" description="Basic residues" evidence="1">
    <location>
        <begin position="128"/>
        <end position="140"/>
    </location>
</feature>
<protein>
    <submittedName>
        <fullName evidence="2">Uncharacterized protein</fullName>
    </submittedName>
</protein>
<keyword evidence="3" id="KW-1185">Reference proteome</keyword>
<dbReference type="AlphaFoldDB" id="A0A0M9VU24"/>
<feature type="region of interest" description="Disordered" evidence="1">
    <location>
        <begin position="39"/>
        <end position="149"/>
    </location>
</feature>
<dbReference type="OrthoDB" id="5339776at2759"/>
<reference evidence="2 3" key="1">
    <citation type="submission" date="2015-07" db="EMBL/GenBank/DDBJ databases">
        <title>The genome of the fungus Escovopsis weberi, a specialized disease agent of ant agriculture.</title>
        <authorList>
            <person name="de Man T.J."/>
            <person name="Stajich J.E."/>
            <person name="Kubicek C.P."/>
            <person name="Chenthamara K."/>
            <person name="Atanasova L."/>
            <person name="Druzhinina I.S."/>
            <person name="Birnbaum S."/>
            <person name="Barribeau S.M."/>
            <person name="Teiling C."/>
            <person name="Suen G."/>
            <person name="Currie C."/>
            <person name="Gerardo N.M."/>
        </authorList>
    </citation>
    <scope>NUCLEOTIDE SEQUENCE [LARGE SCALE GENOMIC DNA]</scope>
</reference>
<accession>A0A0M9VU24</accession>
<feature type="compositionally biased region" description="Basic and acidic residues" evidence="1">
    <location>
        <begin position="196"/>
        <end position="206"/>
    </location>
</feature>